<keyword evidence="4 6" id="KW-0804">Transcription</keyword>
<organism evidence="9 10">
    <name type="scientific">Tripterygium wilfordii</name>
    <name type="common">Thunder God vine</name>
    <dbReference type="NCBI Taxonomy" id="458696"/>
    <lineage>
        <taxon>Eukaryota</taxon>
        <taxon>Viridiplantae</taxon>
        <taxon>Streptophyta</taxon>
        <taxon>Embryophyta</taxon>
        <taxon>Tracheophyta</taxon>
        <taxon>Spermatophyta</taxon>
        <taxon>Magnoliopsida</taxon>
        <taxon>eudicotyledons</taxon>
        <taxon>Gunneridae</taxon>
        <taxon>Pentapetalae</taxon>
        <taxon>rosids</taxon>
        <taxon>fabids</taxon>
        <taxon>Celastrales</taxon>
        <taxon>Celastraceae</taxon>
        <taxon>Tripterygium</taxon>
    </lineage>
</organism>
<protein>
    <recommendedName>
        <fullName evidence="6">Enhancer of polycomb-like protein</fullName>
    </recommendedName>
</protein>
<dbReference type="AlphaFoldDB" id="A0A7J7D8G4"/>
<comment type="subcellular location">
    <subcellularLocation>
        <location evidence="1 6">Nucleus</location>
    </subcellularLocation>
</comment>
<evidence type="ECO:0000256" key="3">
    <source>
        <dbReference type="ARBA" id="ARBA00023015"/>
    </source>
</evidence>
<gene>
    <name evidence="9" type="ORF">HS088_TW09G00652</name>
</gene>
<dbReference type="Pfam" id="PF10513">
    <property type="entry name" value="EPL1"/>
    <property type="match status" value="1"/>
</dbReference>
<sequence>MRPYGSGNESSRKLSELVSESSKRSVSRGTFDQRLRSTKNSKPMPSVGMRRSTRVFGMAKGVDSALVLRSGRRLFPESGESRGRRVNDGDDWCHPVKNKNNSIKNINDGKSSTTINNKRTQNGWVREVEVNPDVINLDGAESEVSTQVKLENSKDRKRYGLVYSRKRKERDVQCHGSSGDLENRKKRMRLYHRRQRKKKNDRRSVVGMEREGEDGIPCMLVVVFESTYSGHSSWFSCFLQFVLSYMKRAIVRLSQLTAFLSSEPVCNAYASQGIRFLQDPPLHGKGVCKFFAARQCVPLFSVNFSAVPEYFTYMHLIVRFRISFWLFRLVNNAMSQMDEDATDGLMSDNEEPNVCIPSDCISSENRPRLHGVDSFAYRPTLHSPVSGRISQTRNGINSRGIQKRRSSLRRRKARNLSPIFMHKANGALVSDLICSRKNGIPFSSVVSKNKIRTSIQHASATSVVSKNKIRTSIQQASAPNLRELRTTVVGLPVNTGLSTCSANLLIIESDRCYREAGAIVILEISDSREWSLVIKRDGSTRFTHKAEKVMRPCSCNRFTNAIIWSGDDNWKLEFPDRQEWFIFKDLYKDCSDRNVAVSVVKPIPVPGVHEVPGYETSNRAPFRRPVYYISVKDNEVARAMAKSFANYDMDSEDEEWLRKFNNESAKDEVDEQVSEDKFELMVDAFEKACYHGPVGLTDDKAYIDLCLDLGSKEVVEAVYDYWMKKRKQRRSPLLRVFQVHQVKKGSLVSKPPLRKKRSFKRQASQLGRAKQPIFLPAIAERDALEDKNDLLKIEEAKITANRSVESAVLKRKRAQLYMENADLAIYRAVKALRIAEAAKLGGLPDGDAAVADFWDFDSGRTRASVFLLEPVEDKL</sequence>
<keyword evidence="3 6" id="KW-0805">Transcription regulation</keyword>
<dbReference type="OrthoDB" id="435275at2759"/>
<keyword evidence="5 6" id="KW-0539">Nucleus</keyword>
<dbReference type="GO" id="GO:0035267">
    <property type="term" value="C:NuA4 histone acetyltransferase complex"/>
    <property type="evidence" value="ECO:0007669"/>
    <property type="project" value="InterPro"/>
</dbReference>
<comment type="similarity">
    <text evidence="2 6">Belongs to the enhancer of polycomb family.</text>
</comment>
<feature type="region of interest" description="Disordered" evidence="7">
    <location>
        <begin position="1"/>
        <end position="48"/>
    </location>
</feature>
<dbReference type="GO" id="GO:0005634">
    <property type="term" value="C:nucleus"/>
    <property type="evidence" value="ECO:0007669"/>
    <property type="project" value="UniProtKB-SubCell"/>
</dbReference>
<evidence type="ECO:0000256" key="1">
    <source>
        <dbReference type="ARBA" id="ARBA00004123"/>
    </source>
</evidence>
<comment type="caution">
    <text evidence="9">The sequence shown here is derived from an EMBL/GenBank/DDBJ whole genome shotgun (WGS) entry which is preliminary data.</text>
</comment>
<reference evidence="9 10" key="1">
    <citation type="journal article" date="2020" name="Nat. Commun.">
        <title>Genome of Tripterygium wilfordii and identification of cytochrome P450 involved in triptolide biosynthesis.</title>
        <authorList>
            <person name="Tu L."/>
            <person name="Su P."/>
            <person name="Zhang Z."/>
            <person name="Gao L."/>
            <person name="Wang J."/>
            <person name="Hu T."/>
            <person name="Zhou J."/>
            <person name="Zhang Y."/>
            <person name="Zhao Y."/>
            <person name="Liu Y."/>
            <person name="Song Y."/>
            <person name="Tong Y."/>
            <person name="Lu Y."/>
            <person name="Yang J."/>
            <person name="Xu C."/>
            <person name="Jia M."/>
            <person name="Peters R.J."/>
            <person name="Huang L."/>
            <person name="Gao W."/>
        </authorList>
    </citation>
    <scope>NUCLEOTIDE SEQUENCE [LARGE SCALE GENOMIC DNA]</scope>
    <source>
        <strain evidence="10">cv. XIE 37</strain>
        <tissue evidence="9">Leaf</tissue>
    </source>
</reference>
<dbReference type="FunCoup" id="A0A7J7D8G4">
    <property type="interactions" value="2663"/>
</dbReference>
<dbReference type="PANTHER" id="PTHR14898">
    <property type="entry name" value="ENHANCER OF POLYCOMB"/>
    <property type="match status" value="1"/>
</dbReference>
<evidence type="ECO:0000256" key="6">
    <source>
        <dbReference type="RuleBase" id="RU361124"/>
    </source>
</evidence>
<evidence type="ECO:0000313" key="9">
    <source>
        <dbReference type="EMBL" id="KAF5742601.1"/>
    </source>
</evidence>
<evidence type="ECO:0000259" key="8">
    <source>
        <dbReference type="Pfam" id="PF10513"/>
    </source>
</evidence>
<evidence type="ECO:0000313" key="10">
    <source>
        <dbReference type="Proteomes" id="UP000593562"/>
    </source>
</evidence>
<evidence type="ECO:0000256" key="4">
    <source>
        <dbReference type="ARBA" id="ARBA00023163"/>
    </source>
</evidence>
<dbReference type="InterPro" id="IPR024943">
    <property type="entry name" value="Enhancer_polycomb"/>
</dbReference>
<keyword evidence="10" id="KW-1185">Reference proteome</keyword>
<evidence type="ECO:0000256" key="5">
    <source>
        <dbReference type="ARBA" id="ARBA00023242"/>
    </source>
</evidence>
<dbReference type="Proteomes" id="UP000593562">
    <property type="component" value="Unassembled WGS sequence"/>
</dbReference>
<evidence type="ECO:0000256" key="2">
    <source>
        <dbReference type="ARBA" id="ARBA00008035"/>
    </source>
</evidence>
<dbReference type="GO" id="GO:0006357">
    <property type="term" value="P:regulation of transcription by RNA polymerase II"/>
    <property type="evidence" value="ECO:0007669"/>
    <property type="project" value="InterPro"/>
</dbReference>
<dbReference type="EMBL" id="JAAARO010000009">
    <property type="protein sequence ID" value="KAF5742601.1"/>
    <property type="molecule type" value="Genomic_DNA"/>
</dbReference>
<evidence type="ECO:0000256" key="7">
    <source>
        <dbReference type="SAM" id="MobiDB-lite"/>
    </source>
</evidence>
<name>A0A7J7D8G4_TRIWF</name>
<feature type="domain" description="Enhancer of polycomb-like N-terminal" evidence="8">
    <location>
        <begin position="602"/>
        <end position="687"/>
    </location>
</feature>
<accession>A0A7J7D8G4</accession>
<dbReference type="InterPro" id="IPR019542">
    <property type="entry name" value="Enhancer_polycomb-like_N"/>
</dbReference>
<proteinExistence type="inferred from homology"/>
<dbReference type="InParanoid" id="A0A7J7D8G4"/>